<evidence type="ECO:0000256" key="3">
    <source>
        <dbReference type="ARBA" id="ARBA00022737"/>
    </source>
</evidence>
<dbReference type="InterPro" id="IPR001451">
    <property type="entry name" value="Hexapep"/>
</dbReference>
<name>A0ABD7M8J9_MICLU</name>
<gene>
    <name evidence="4" type="ORF">SAMN04487849_10657</name>
</gene>
<evidence type="ECO:0000256" key="1">
    <source>
        <dbReference type="ARBA" id="ARBA00007274"/>
    </source>
</evidence>
<dbReference type="GO" id="GO:0016740">
    <property type="term" value="F:transferase activity"/>
    <property type="evidence" value="ECO:0007669"/>
    <property type="project" value="UniProtKB-KW"/>
</dbReference>
<evidence type="ECO:0000256" key="2">
    <source>
        <dbReference type="ARBA" id="ARBA00022679"/>
    </source>
</evidence>
<dbReference type="SUPFAM" id="SSF51161">
    <property type="entry name" value="Trimeric LpxA-like enzymes"/>
    <property type="match status" value="1"/>
</dbReference>
<dbReference type="EMBL" id="FRCE01000006">
    <property type="protein sequence ID" value="SHL59780.1"/>
    <property type="molecule type" value="Genomic_DNA"/>
</dbReference>
<evidence type="ECO:0000313" key="5">
    <source>
        <dbReference type="Proteomes" id="UP000184253"/>
    </source>
</evidence>
<dbReference type="PANTHER" id="PTHR23416">
    <property type="entry name" value="SIALIC ACID SYNTHASE-RELATED"/>
    <property type="match status" value="1"/>
</dbReference>
<dbReference type="InterPro" id="IPR011004">
    <property type="entry name" value="Trimer_LpxA-like_sf"/>
</dbReference>
<dbReference type="Pfam" id="PF00132">
    <property type="entry name" value="Hexapep"/>
    <property type="match status" value="1"/>
</dbReference>
<organism evidence="4 5">
    <name type="scientific">Micrococcus luteus</name>
    <name type="common">Micrococcus lysodeikticus</name>
    <dbReference type="NCBI Taxonomy" id="1270"/>
    <lineage>
        <taxon>Bacteria</taxon>
        <taxon>Bacillati</taxon>
        <taxon>Actinomycetota</taxon>
        <taxon>Actinomycetes</taxon>
        <taxon>Micrococcales</taxon>
        <taxon>Micrococcaceae</taxon>
        <taxon>Micrococcus</taxon>
    </lineage>
</organism>
<dbReference type="PANTHER" id="PTHR23416:SF23">
    <property type="entry name" value="ACETYLTRANSFERASE C18B11.09C-RELATED"/>
    <property type="match status" value="1"/>
</dbReference>
<comment type="similarity">
    <text evidence="1">Belongs to the transferase hexapeptide repeat family.</text>
</comment>
<dbReference type="PROSITE" id="PS00101">
    <property type="entry name" value="HEXAPEP_TRANSFERASES"/>
    <property type="match status" value="1"/>
</dbReference>
<dbReference type="CDD" id="cd04647">
    <property type="entry name" value="LbH_MAT_like"/>
    <property type="match status" value="1"/>
</dbReference>
<proteinExistence type="inferred from homology"/>
<dbReference type="Gene3D" id="2.160.10.10">
    <property type="entry name" value="Hexapeptide repeat proteins"/>
    <property type="match status" value="1"/>
</dbReference>
<accession>A0ABD7M8J9</accession>
<sequence length="188" mass="20736">MSKLRMLSRMLKKVRFMFIISGGDRARYMCRKGLVRGMGENVWFQPRALPNDPNLIRFHNNIVVASGVTFVAHDVINLMIGRKNGVRLPVNEDCIEVMDDVFIGSGSVILPGVRIGPRAIIAAGTVVTKDVPPDSIVGGVPAKRLGDFSVLEAQRLADAGRFDGMTRAQIDDALWERFDAAREPAFAR</sequence>
<reference evidence="4 5" key="1">
    <citation type="submission" date="2016-11" db="EMBL/GenBank/DDBJ databases">
        <authorList>
            <person name="Varghese N."/>
            <person name="Submissions S."/>
        </authorList>
    </citation>
    <scope>NUCLEOTIDE SEQUENCE [LARGE SCALE GENOMIC DNA]</scope>
    <source>
        <strain evidence="4 5">VTM4R57</strain>
    </source>
</reference>
<dbReference type="Proteomes" id="UP000184253">
    <property type="component" value="Unassembled WGS sequence"/>
</dbReference>
<dbReference type="AlphaFoldDB" id="A0ABD7M8J9"/>
<dbReference type="InterPro" id="IPR018357">
    <property type="entry name" value="Hexapep_transf_CS"/>
</dbReference>
<keyword evidence="2 4" id="KW-0808">Transferase</keyword>
<dbReference type="InterPro" id="IPR051159">
    <property type="entry name" value="Hexapeptide_acetyltransf"/>
</dbReference>
<comment type="caution">
    <text evidence="4">The sequence shown here is derived from an EMBL/GenBank/DDBJ whole genome shotgun (WGS) entry which is preliminary data.</text>
</comment>
<protein>
    <submittedName>
        <fullName evidence="4">Transferase hexapeptide (Six repeat-containing protein)</fullName>
    </submittedName>
</protein>
<dbReference type="RefSeq" id="WP_081374403.1">
    <property type="nucleotide sequence ID" value="NZ_FRCE01000006.1"/>
</dbReference>
<keyword evidence="3" id="KW-0677">Repeat</keyword>
<evidence type="ECO:0000313" key="4">
    <source>
        <dbReference type="EMBL" id="SHL59780.1"/>
    </source>
</evidence>